<proteinExistence type="predicted"/>
<dbReference type="EMBL" id="QGHC01000018">
    <property type="protein sequence ID" value="PWK81875.1"/>
    <property type="molecule type" value="Genomic_DNA"/>
</dbReference>
<organism evidence="2 3">
    <name type="scientific">Fulvimonas soli</name>
    <dbReference type="NCBI Taxonomy" id="155197"/>
    <lineage>
        <taxon>Bacteria</taxon>
        <taxon>Pseudomonadati</taxon>
        <taxon>Pseudomonadota</taxon>
        <taxon>Gammaproteobacteria</taxon>
        <taxon>Lysobacterales</taxon>
        <taxon>Rhodanobacteraceae</taxon>
        <taxon>Fulvimonas</taxon>
    </lineage>
</organism>
<dbReference type="Proteomes" id="UP000245812">
    <property type="component" value="Unassembled WGS sequence"/>
</dbReference>
<evidence type="ECO:0000256" key="1">
    <source>
        <dbReference type="SAM" id="Phobius"/>
    </source>
</evidence>
<keyword evidence="1" id="KW-0472">Membrane</keyword>
<evidence type="ECO:0000313" key="2">
    <source>
        <dbReference type="EMBL" id="PWK81875.1"/>
    </source>
</evidence>
<name>A0A316HKW6_9GAMM</name>
<keyword evidence="1" id="KW-1133">Transmembrane helix</keyword>
<protein>
    <submittedName>
        <fullName evidence="2">Uncharacterized protein</fullName>
    </submittedName>
</protein>
<evidence type="ECO:0000313" key="3">
    <source>
        <dbReference type="Proteomes" id="UP000245812"/>
    </source>
</evidence>
<comment type="caution">
    <text evidence="2">The sequence shown here is derived from an EMBL/GenBank/DDBJ whole genome shotgun (WGS) entry which is preliminary data.</text>
</comment>
<sequence length="70" mass="7338">MPAAAPAVTTAPRPLRRLAVKLVALVLAKFALLTLVWWAATAAYPRPDTRPAAVERLLAPSSSSPHGGQP</sequence>
<gene>
    <name evidence="2" type="ORF">C7456_11831</name>
</gene>
<keyword evidence="1" id="KW-0812">Transmembrane</keyword>
<dbReference type="RefSeq" id="WP_109724753.1">
    <property type="nucleotide sequence ID" value="NZ_MSZV01000003.1"/>
</dbReference>
<dbReference type="AlphaFoldDB" id="A0A316HKW6"/>
<accession>A0A316HKW6</accession>
<keyword evidence="3" id="KW-1185">Reference proteome</keyword>
<feature type="transmembrane region" description="Helical" evidence="1">
    <location>
        <begin position="22"/>
        <end position="40"/>
    </location>
</feature>
<reference evidence="2 3" key="1">
    <citation type="submission" date="2018-05" db="EMBL/GenBank/DDBJ databases">
        <title>Genomic Encyclopedia of Type Strains, Phase IV (KMG-IV): sequencing the most valuable type-strain genomes for metagenomic binning, comparative biology and taxonomic classification.</title>
        <authorList>
            <person name="Goeker M."/>
        </authorList>
    </citation>
    <scope>NUCLEOTIDE SEQUENCE [LARGE SCALE GENOMIC DNA]</scope>
    <source>
        <strain evidence="2 3">DSM 14263</strain>
    </source>
</reference>